<evidence type="ECO:0000256" key="1">
    <source>
        <dbReference type="SAM" id="SignalP"/>
    </source>
</evidence>
<protein>
    <submittedName>
        <fullName evidence="3">Putative F-box domain, galactose oxidase/kelch, beta-propeller, galactose oxidase, beta-propeller</fullName>
    </submittedName>
</protein>
<dbReference type="Gene3D" id="2.120.10.80">
    <property type="entry name" value="Kelch-type beta propeller"/>
    <property type="match status" value="1"/>
</dbReference>
<dbReference type="AlphaFoldDB" id="A0A396JH43"/>
<dbReference type="InterPro" id="IPR036047">
    <property type="entry name" value="F-box-like_dom_sf"/>
</dbReference>
<dbReference type="NCBIfam" id="TIGR01640">
    <property type="entry name" value="F_box_assoc_1"/>
    <property type="match status" value="1"/>
</dbReference>
<reference evidence="4" key="1">
    <citation type="journal article" date="2018" name="Nat. Plants">
        <title>Whole-genome landscape of Medicago truncatula symbiotic genes.</title>
        <authorList>
            <person name="Pecrix Y."/>
            <person name="Staton S.E."/>
            <person name="Sallet E."/>
            <person name="Lelandais-Briere C."/>
            <person name="Moreau S."/>
            <person name="Carrere S."/>
            <person name="Blein T."/>
            <person name="Jardinaud M.F."/>
            <person name="Latrasse D."/>
            <person name="Zouine M."/>
            <person name="Zahm M."/>
            <person name="Kreplak J."/>
            <person name="Mayjonade B."/>
            <person name="Satge C."/>
            <person name="Perez M."/>
            <person name="Cauet S."/>
            <person name="Marande W."/>
            <person name="Chantry-Darmon C."/>
            <person name="Lopez-Roques C."/>
            <person name="Bouchez O."/>
            <person name="Berard A."/>
            <person name="Debelle F."/>
            <person name="Munos S."/>
            <person name="Bendahmane A."/>
            <person name="Berges H."/>
            <person name="Niebel A."/>
            <person name="Buitink J."/>
            <person name="Frugier F."/>
            <person name="Benhamed M."/>
            <person name="Crespi M."/>
            <person name="Gouzy J."/>
            <person name="Gamas P."/>
        </authorList>
    </citation>
    <scope>NUCLEOTIDE SEQUENCE [LARGE SCALE GENOMIC DNA]</scope>
    <source>
        <strain evidence="4">cv. Jemalong A17</strain>
    </source>
</reference>
<proteinExistence type="predicted"/>
<dbReference type="SUPFAM" id="SSF81383">
    <property type="entry name" value="F-box domain"/>
    <property type="match status" value="1"/>
</dbReference>
<feature type="chain" id="PRO_5017486181" evidence="1">
    <location>
        <begin position="18"/>
        <end position="382"/>
    </location>
</feature>
<organism evidence="3 4">
    <name type="scientific">Medicago truncatula</name>
    <name type="common">Barrel medic</name>
    <name type="synonym">Medicago tribuloides</name>
    <dbReference type="NCBI Taxonomy" id="3880"/>
    <lineage>
        <taxon>Eukaryota</taxon>
        <taxon>Viridiplantae</taxon>
        <taxon>Streptophyta</taxon>
        <taxon>Embryophyta</taxon>
        <taxon>Tracheophyta</taxon>
        <taxon>Spermatophyta</taxon>
        <taxon>Magnoliopsida</taxon>
        <taxon>eudicotyledons</taxon>
        <taxon>Gunneridae</taxon>
        <taxon>Pentapetalae</taxon>
        <taxon>rosids</taxon>
        <taxon>fabids</taxon>
        <taxon>Fabales</taxon>
        <taxon>Fabaceae</taxon>
        <taxon>Papilionoideae</taxon>
        <taxon>50 kb inversion clade</taxon>
        <taxon>NPAAA clade</taxon>
        <taxon>Hologalegina</taxon>
        <taxon>IRL clade</taxon>
        <taxon>Trifolieae</taxon>
        <taxon>Medicago</taxon>
    </lineage>
</organism>
<dbReference type="EMBL" id="PSQE01000001">
    <property type="protein sequence ID" value="RHN77539.1"/>
    <property type="molecule type" value="Genomic_DNA"/>
</dbReference>
<dbReference type="InterPro" id="IPR017451">
    <property type="entry name" value="F-box-assoc_interact_dom"/>
</dbReference>
<feature type="domain" description="F-box associated beta-propeller type 1" evidence="2">
    <location>
        <begin position="94"/>
        <end position="311"/>
    </location>
</feature>
<evidence type="ECO:0000313" key="3">
    <source>
        <dbReference type="EMBL" id="RHN77539.1"/>
    </source>
</evidence>
<sequence length="382" mass="43745">MILITFLLIDSCAVTSTVEKLSLEGISEKMNLGIDLETEILVWLPLNSLMGFRCVQRSWNDLTQNPTFLKRRHINMSDSPNLMILHETKPYVTLLSCHTVIHIKSLFSNSNCRTFIRMESYGSCNGVFCLQGLCWFHKSCLDELIMWNPTTREVHRVPPSLCLDNDSCMYGFGADDPNNINFKVVKLHTSYGGTMRSAEVYNLSTNSWTPTEHPLPFTKITRQCPSRYNTLVNTVYHWIISSSYGNRHFVANILCFDFRDNQFHQLRGPTFSCDYRNFAWDGVAEIKGSLAYVVHCNFNAPVVLSIWVMDQSGWHKKCNIGPLVSMFRMCGLWKNGDQILGGKVGEPLTSYDYQGKSLYQFQIDVDYTKFHEYVPSIAPLSI</sequence>
<dbReference type="Gramene" id="rna1004">
    <property type="protein sequence ID" value="RHN77539.1"/>
    <property type="gene ID" value="gene1004"/>
</dbReference>
<dbReference type="InterPro" id="IPR050796">
    <property type="entry name" value="SCF_F-box_component"/>
</dbReference>
<dbReference type="InterPro" id="IPR015915">
    <property type="entry name" value="Kelch-typ_b-propeller"/>
</dbReference>
<dbReference type="Pfam" id="PF07734">
    <property type="entry name" value="FBA_1"/>
    <property type="match status" value="1"/>
</dbReference>
<gene>
    <name evidence="3" type="ORF">MtrunA17_Chr1g0155881</name>
</gene>
<dbReference type="InterPro" id="IPR006527">
    <property type="entry name" value="F-box-assoc_dom_typ1"/>
</dbReference>
<keyword evidence="1" id="KW-0732">Signal</keyword>
<dbReference type="PANTHER" id="PTHR31672">
    <property type="entry name" value="BNACNNG10540D PROTEIN"/>
    <property type="match status" value="1"/>
</dbReference>
<dbReference type="InterPro" id="IPR011043">
    <property type="entry name" value="Gal_Oxase/kelch_b-propeller"/>
</dbReference>
<evidence type="ECO:0000259" key="2">
    <source>
        <dbReference type="Pfam" id="PF07734"/>
    </source>
</evidence>
<accession>A0A396JH43</accession>
<comment type="caution">
    <text evidence="3">The sequence shown here is derived from an EMBL/GenBank/DDBJ whole genome shotgun (WGS) entry which is preliminary data.</text>
</comment>
<feature type="signal peptide" evidence="1">
    <location>
        <begin position="1"/>
        <end position="17"/>
    </location>
</feature>
<evidence type="ECO:0000313" key="4">
    <source>
        <dbReference type="Proteomes" id="UP000265566"/>
    </source>
</evidence>
<name>A0A396JH43_MEDTR</name>
<dbReference type="Proteomes" id="UP000265566">
    <property type="component" value="Chromosome 1"/>
</dbReference>
<dbReference type="SUPFAM" id="SSF50965">
    <property type="entry name" value="Galactose oxidase, central domain"/>
    <property type="match status" value="1"/>
</dbReference>
<dbReference type="PANTHER" id="PTHR31672:SF13">
    <property type="entry name" value="F-BOX PROTEIN CPR30-LIKE"/>
    <property type="match status" value="1"/>
</dbReference>